<accession>A0A8S1IXI5</accession>
<gene>
    <name evidence="1" type="ORF">OSTQU699_LOCUS4836</name>
</gene>
<proteinExistence type="predicted"/>
<evidence type="ECO:0000313" key="1">
    <source>
        <dbReference type="EMBL" id="CAD7699477.1"/>
    </source>
</evidence>
<protein>
    <submittedName>
        <fullName evidence="1">Uncharacterized protein</fullName>
    </submittedName>
</protein>
<dbReference type="EMBL" id="CAJHUC010001027">
    <property type="protein sequence ID" value="CAD7699477.1"/>
    <property type="molecule type" value="Genomic_DNA"/>
</dbReference>
<name>A0A8S1IXI5_9CHLO</name>
<keyword evidence="2" id="KW-1185">Reference proteome</keyword>
<organism evidence="1 2">
    <name type="scientific">Ostreobium quekettii</name>
    <dbReference type="NCBI Taxonomy" id="121088"/>
    <lineage>
        <taxon>Eukaryota</taxon>
        <taxon>Viridiplantae</taxon>
        <taxon>Chlorophyta</taxon>
        <taxon>core chlorophytes</taxon>
        <taxon>Ulvophyceae</taxon>
        <taxon>TCBD clade</taxon>
        <taxon>Bryopsidales</taxon>
        <taxon>Ostreobineae</taxon>
        <taxon>Ostreobiaceae</taxon>
        <taxon>Ostreobium</taxon>
    </lineage>
</organism>
<comment type="caution">
    <text evidence="1">The sequence shown here is derived from an EMBL/GenBank/DDBJ whole genome shotgun (WGS) entry which is preliminary data.</text>
</comment>
<evidence type="ECO:0000313" key="2">
    <source>
        <dbReference type="Proteomes" id="UP000708148"/>
    </source>
</evidence>
<reference evidence="1" key="1">
    <citation type="submission" date="2020-12" db="EMBL/GenBank/DDBJ databases">
        <authorList>
            <person name="Iha C."/>
        </authorList>
    </citation>
    <scope>NUCLEOTIDE SEQUENCE</scope>
</reference>
<dbReference type="AlphaFoldDB" id="A0A8S1IXI5"/>
<sequence length="107" mass="11140">MAAATDAPELAVSERACGASAGDAVTHGKPASSSGWFTKKPLTKVLGLKGGEAQGVVTEGKKAELLRGVGELDEAGKKFCSDKTLERYLRARKGDVRMRGCSVGVEM</sequence>
<dbReference type="Proteomes" id="UP000708148">
    <property type="component" value="Unassembled WGS sequence"/>
</dbReference>